<evidence type="ECO:0000313" key="2">
    <source>
        <dbReference type="Proteomes" id="UP000198985"/>
    </source>
</evidence>
<dbReference type="SUPFAM" id="SSF46955">
    <property type="entry name" value="Putative DNA-binding domain"/>
    <property type="match status" value="1"/>
</dbReference>
<gene>
    <name evidence="1" type="ORF">SAMN04490194_0414</name>
</gene>
<protein>
    <submittedName>
        <fullName evidence="1">Transcriptional regulator, AlpA family</fullName>
    </submittedName>
</protein>
<reference evidence="1 2" key="1">
    <citation type="submission" date="2016-10" db="EMBL/GenBank/DDBJ databases">
        <authorList>
            <person name="de Groot N.N."/>
        </authorList>
    </citation>
    <scope>NUCLEOTIDE SEQUENCE [LARGE SCALE GENOMIC DNA]</scope>
    <source>
        <strain evidence="1 2">BS3662</strain>
    </source>
</reference>
<accession>A0A1H5ARJ2</accession>
<dbReference type="RefSeq" id="WP_084318224.1">
    <property type="nucleotide sequence ID" value="NZ_FNTY01000001.1"/>
</dbReference>
<dbReference type="InterPro" id="IPR010260">
    <property type="entry name" value="AlpA"/>
</dbReference>
<dbReference type="AlphaFoldDB" id="A0A1H5ARJ2"/>
<dbReference type="Pfam" id="PF05930">
    <property type="entry name" value="Phage_AlpA"/>
    <property type="match status" value="1"/>
</dbReference>
<evidence type="ECO:0000313" key="1">
    <source>
        <dbReference type="EMBL" id="SED44967.1"/>
    </source>
</evidence>
<dbReference type="EMBL" id="FNTY01000001">
    <property type="protein sequence ID" value="SED44967.1"/>
    <property type="molecule type" value="Genomic_DNA"/>
</dbReference>
<dbReference type="PANTHER" id="PTHR36154:SF1">
    <property type="entry name" value="DNA-BINDING TRANSCRIPTIONAL ACTIVATOR ALPA"/>
    <property type="match status" value="1"/>
</dbReference>
<dbReference type="PANTHER" id="PTHR36154">
    <property type="entry name" value="DNA-BINDING TRANSCRIPTIONAL ACTIVATOR ALPA"/>
    <property type="match status" value="1"/>
</dbReference>
<name>A0A1H5ARJ2_9PSED</name>
<organism evidence="1 2">
    <name type="scientific">Pseudomonas migulae</name>
    <dbReference type="NCBI Taxonomy" id="78543"/>
    <lineage>
        <taxon>Bacteria</taxon>
        <taxon>Pseudomonadati</taxon>
        <taxon>Pseudomonadota</taxon>
        <taxon>Gammaproteobacteria</taxon>
        <taxon>Pseudomonadales</taxon>
        <taxon>Pseudomonadaceae</taxon>
        <taxon>Pseudomonas</taxon>
    </lineage>
</organism>
<dbReference type="InterPro" id="IPR009061">
    <property type="entry name" value="DNA-bd_dom_put_sf"/>
</dbReference>
<proteinExistence type="predicted"/>
<dbReference type="Proteomes" id="UP000198985">
    <property type="component" value="Unassembled WGS sequence"/>
</dbReference>
<dbReference type="Gene3D" id="1.10.238.160">
    <property type="match status" value="1"/>
</dbReference>
<dbReference type="InterPro" id="IPR052931">
    <property type="entry name" value="Prophage_regulatory_activator"/>
</dbReference>
<sequence length="71" mass="7925">MSNPQDKQPIEFIRLPEVKKLTGLSTATIYRMAVSGKFPKQVKIGDSAVAWVKAEVLQWGQERVAQSRAPN</sequence>